<evidence type="ECO:0000313" key="9">
    <source>
        <dbReference type="EMBL" id="ROU08342.1"/>
    </source>
</evidence>
<evidence type="ECO:0000256" key="4">
    <source>
        <dbReference type="ARBA" id="ARBA00022692"/>
    </source>
</evidence>
<dbReference type="STRING" id="69.GLE_5010"/>
<sequence>MLGIIIWLIVGGIIGWIASMIMRTDGQQGVFLNIIVGIVGAFLGGWLGGVLGIGAGTINSGAFNIAGLALSLVGAIVLLGIVNLFRRGRVR</sequence>
<dbReference type="AlphaFoldDB" id="A0A0S2DQ12"/>
<dbReference type="Pfam" id="PF04226">
    <property type="entry name" value="Transgly_assoc"/>
    <property type="match status" value="1"/>
</dbReference>
<reference evidence="8 10" key="1">
    <citation type="submission" date="2015-11" db="EMBL/GenBank/DDBJ databases">
        <title>Genome sequences of Lysobacter enzymogenes strain C3 and Lysobacter antibioticus ATCC 29479.</title>
        <authorList>
            <person name="Kobayashi D.Y."/>
        </authorList>
    </citation>
    <scope>NUCLEOTIDE SEQUENCE [LARGE SCALE GENOMIC DNA]</scope>
    <source>
        <strain evidence="8 10">C3</strain>
    </source>
</reference>
<protein>
    <submittedName>
        <fullName evidence="9">GlsB/YeaQ/YmgE family stress response membrane protein</fullName>
    </submittedName>
    <submittedName>
        <fullName evidence="8">Transglycosylase-associated protein</fullName>
    </submittedName>
</protein>
<feature type="transmembrane region" description="Helical" evidence="7">
    <location>
        <begin position="61"/>
        <end position="85"/>
    </location>
</feature>
<dbReference type="KEGG" id="lez:GLE_5010"/>
<dbReference type="RefSeq" id="WP_057949485.1">
    <property type="nucleotide sequence ID" value="NZ_CP067396.1"/>
</dbReference>
<evidence type="ECO:0000313" key="8">
    <source>
        <dbReference type="EMBL" id="ALN60351.1"/>
    </source>
</evidence>
<dbReference type="InterPro" id="IPR007341">
    <property type="entry name" value="Transgly_assoc"/>
</dbReference>
<comment type="similarity">
    <text evidence="2">Belongs to the UPF0410 family.</text>
</comment>
<evidence type="ECO:0000256" key="7">
    <source>
        <dbReference type="SAM" id="Phobius"/>
    </source>
</evidence>
<keyword evidence="5 7" id="KW-1133">Transmembrane helix</keyword>
<evidence type="ECO:0000313" key="11">
    <source>
        <dbReference type="Proteomes" id="UP000275910"/>
    </source>
</evidence>
<evidence type="ECO:0000256" key="2">
    <source>
        <dbReference type="ARBA" id="ARBA00011006"/>
    </source>
</evidence>
<dbReference type="PATRIC" id="fig|69.6.peg.4938"/>
<comment type="subcellular location">
    <subcellularLocation>
        <location evidence="1">Cell membrane</location>
        <topology evidence="1">Multi-pass membrane protein</topology>
    </subcellularLocation>
</comment>
<dbReference type="GO" id="GO:0005886">
    <property type="term" value="C:plasma membrane"/>
    <property type="evidence" value="ECO:0007669"/>
    <property type="project" value="UniProtKB-SubCell"/>
</dbReference>
<dbReference type="Proteomes" id="UP000275910">
    <property type="component" value="Unassembled WGS sequence"/>
</dbReference>
<name>A0A0S2DQ12_LYSEN</name>
<evidence type="ECO:0000256" key="1">
    <source>
        <dbReference type="ARBA" id="ARBA00004651"/>
    </source>
</evidence>
<evidence type="ECO:0000256" key="5">
    <source>
        <dbReference type="ARBA" id="ARBA00022989"/>
    </source>
</evidence>
<accession>A0A0S2DQ12</accession>
<dbReference type="EMBL" id="CP013140">
    <property type="protein sequence ID" value="ALN60351.1"/>
    <property type="molecule type" value="Genomic_DNA"/>
</dbReference>
<dbReference type="EMBL" id="RCTY01000013">
    <property type="protein sequence ID" value="ROU08342.1"/>
    <property type="molecule type" value="Genomic_DNA"/>
</dbReference>
<reference evidence="9 11" key="2">
    <citation type="submission" date="2018-10" db="EMBL/GenBank/DDBJ databases">
        <title>The genome of Lysobacter enzymogenes OH11.</title>
        <authorList>
            <person name="Liu F."/>
            <person name="Zhao Y."/>
            <person name="Qian G."/>
            <person name="Chen Y."/>
            <person name="Xu H."/>
        </authorList>
    </citation>
    <scope>NUCLEOTIDE SEQUENCE [LARGE SCALE GENOMIC DNA]</scope>
    <source>
        <strain evidence="9 11">OH11</strain>
    </source>
</reference>
<organism evidence="8 10">
    <name type="scientific">Lysobacter enzymogenes</name>
    <dbReference type="NCBI Taxonomy" id="69"/>
    <lineage>
        <taxon>Bacteria</taxon>
        <taxon>Pseudomonadati</taxon>
        <taxon>Pseudomonadota</taxon>
        <taxon>Gammaproteobacteria</taxon>
        <taxon>Lysobacterales</taxon>
        <taxon>Lysobacteraceae</taxon>
        <taxon>Lysobacter</taxon>
    </lineage>
</organism>
<evidence type="ECO:0000313" key="10">
    <source>
        <dbReference type="Proteomes" id="UP000061569"/>
    </source>
</evidence>
<feature type="transmembrane region" description="Helical" evidence="7">
    <location>
        <begin position="30"/>
        <end position="55"/>
    </location>
</feature>
<proteinExistence type="inferred from homology"/>
<feature type="transmembrane region" description="Helical" evidence="7">
    <location>
        <begin position="6"/>
        <end position="23"/>
    </location>
</feature>
<dbReference type="PANTHER" id="PTHR33884:SF3">
    <property type="entry name" value="UPF0410 PROTEIN YMGE"/>
    <property type="match status" value="1"/>
</dbReference>
<keyword evidence="3" id="KW-1003">Cell membrane</keyword>
<dbReference type="PANTHER" id="PTHR33884">
    <property type="entry name" value="UPF0410 PROTEIN YMGE"/>
    <property type="match status" value="1"/>
</dbReference>
<keyword evidence="6 7" id="KW-0472">Membrane</keyword>
<evidence type="ECO:0000256" key="3">
    <source>
        <dbReference type="ARBA" id="ARBA00022475"/>
    </source>
</evidence>
<dbReference type="Proteomes" id="UP000061569">
    <property type="component" value="Chromosome"/>
</dbReference>
<gene>
    <name evidence="9" type="ORF">D9T17_04530</name>
    <name evidence="8" type="ORF">GLE_5010</name>
</gene>
<keyword evidence="4 7" id="KW-0812">Transmembrane</keyword>
<evidence type="ECO:0000256" key="6">
    <source>
        <dbReference type="ARBA" id="ARBA00023136"/>
    </source>
</evidence>
<dbReference type="OrthoDB" id="964123at2"/>